<dbReference type="FunFam" id="1.10.10.10:FF:000001">
    <property type="entry name" value="LysR family transcriptional regulator"/>
    <property type="match status" value="1"/>
</dbReference>
<dbReference type="InterPro" id="IPR005119">
    <property type="entry name" value="LysR_subst-bd"/>
</dbReference>
<name>A0A1M5SNM4_9FIRM</name>
<evidence type="ECO:0000256" key="3">
    <source>
        <dbReference type="ARBA" id="ARBA00023125"/>
    </source>
</evidence>
<keyword evidence="4" id="KW-0804">Transcription</keyword>
<accession>A0A1M5SNM4</accession>
<dbReference type="AlphaFoldDB" id="A0A1M5SNM4"/>
<proteinExistence type="inferred from homology"/>
<organism evidence="6 7">
    <name type="scientific">Caloranaerobacter azorensis DSM 13643</name>
    <dbReference type="NCBI Taxonomy" id="1121264"/>
    <lineage>
        <taxon>Bacteria</taxon>
        <taxon>Bacillati</taxon>
        <taxon>Bacillota</taxon>
        <taxon>Tissierellia</taxon>
        <taxon>Tissierellales</taxon>
        <taxon>Thermohalobacteraceae</taxon>
        <taxon>Caloranaerobacter</taxon>
    </lineage>
</organism>
<dbReference type="PANTHER" id="PTHR30126">
    <property type="entry name" value="HTH-TYPE TRANSCRIPTIONAL REGULATOR"/>
    <property type="match status" value="1"/>
</dbReference>
<keyword evidence="7" id="KW-1185">Reference proteome</keyword>
<evidence type="ECO:0000256" key="4">
    <source>
        <dbReference type="ARBA" id="ARBA00023163"/>
    </source>
</evidence>
<sequence length="322" mass="37187">MTNCILLITIIKEYESGDAMDFRQLETFVEVVKLKSFSKAAEKLYLTQPTVTNHIQNLENELGTLLLNRTERKITPTKAGNILYKYAIDILNIRDMACFNLGVYRGKIEGHLEISTSSIPKLYILPQLIKSFSEKFPNVTFSINNKDSKEVVKNILDGITDFGIIGAKYYSKHLEYVELIDDNIVLITPNNKKYPWENNQEINPKILLNERIILRELGSGTRHIVEKALKENDYSLNNLNIVACVEDNETIKKFTELGIGISFISEKAIEKEITNGTLKKFRLKGINLTRKFYLIYHKNRQLSPLNLTFKEFILNYINKQNR</sequence>
<evidence type="ECO:0000313" key="6">
    <source>
        <dbReference type="EMBL" id="SHH40084.1"/>
    </source>
</evidence>
<dbReference type="NCBIfam" id="NF040786">
    <property type="entry name" value="LysR_Sec_metab"/>
    <property type="match status" value="1"/>
</dbReference>
<dbReference type="Gene3D" id="1.10.10.10">
    <property type="entry name" value="Winged helix-like DNA-binding domain superfamily/Winged helix DNA-binding domain"/>
    <property type="match status" value="1"/>
</dbReference>
<dbReference type="InterPro" id="IPR047788">
    <property type="entry name" value="LysR-like_Sec_metab"/>
</dbReference>
<dbReference type="Gene3D" id="3.40.190.290">
    <property type="match status" value="1"/>
</dbReference>
<dbReference type="PRINTS" id="PR00039">
    <property type="entry name" value="HTHLYSR"/>
</dbReference>
<evidence type="ECO:0000313" key="7">
    <source>
        <dbReference type="Proteomes" id="UP000183967"/>
    </source>
</evidence>
<dbReference type="PANTHER" id="PTHR30126:SF64">
    <property type="entry name" value="HTH-TYPE TRANSCRIPTIONAL REGULATOR CITR"/>
    <property type="match status" value="1"/>
</dbReference>
<reference evidence="7" key="1">
    <citation type="submission" date="2016-11" db="EMBL/GenBank/DDBJ databases">
        <authorList>
            <person name="Varghese N."/>
            <person name="Submissions S."/>
        </authorList>
    </citation>
    <scope>NUCLEOTIDE SEQUENCE [LARGE SCALE GENOMIC DNA]</scope>
    <source>
        <strain evidence="7">DSM 13643</strain>
    </source>
</reference>
<protein>
    <submittedName>
        <fullName evidence="6">DNA-binding transcriptional regulator, LysR family</fullName>
    </submittedName>
</protein>
<dbReference type="EMBL" id="FQXO01000013">
    <property type="protein sequence ID" value="SHH40084.1"/>
    <property type="molecule type" value="Genomic_DNA"/>
</dbReference>
<dbReference type="Proteomes" id="UP000183967">
    <property type="component" value="Unassembled WGS sequence"/>
</dbReference>
<dbReference type="InterPro" id="IPR000847">
    <property type="entry name" value="LysR_HTH_N"/>
</dbReference>
<dbReference type="PROSITE" id="PS50931">
    <property type="entry name" value="HTH_LYSR"/>
    <property type="match status" value="1"/>
</dbReference>
<dbReference type="GO" id="GO:0000976">
    <property type="term" value="F:transcription cis-regulatory region binding"/>
    <property type="evidence" value="ECO:0007669"/>
    <property type="project" value="TreeGrafter"/>
</dbReference>
<dbReference type="SUPFAM" id="SSF53850">
    <property type="entry name" value="Periplasmic binding protein-like II"/>
    <property type="match status" value="1"/>
</dbReference>
<evidence type="ECO:0000256" key="1">
    <source>
        <dbReference type="ARBA" id="ARBA00009437"/>
    </source>
</evidence>
<comment type="similarity">
    <text evidence="1">Belongs to the LysR transcriptional regulatory family.</text>
</comment>
<dbReference type="InterPro" id="IPR036390">
    <property type="entry name" value="WH_DNA-bd_sf"/>
</dbReference>
<evidence type="ECO:0000259" key="5">
    <source>
        <dbReference type="PROSITE" id="PS50931"/>
    </source>
</evidence>
<keyword evidence="3 6" id="KW-0238">DNA-binding</keyword>
<evidence type="ECO:0000256" key="2">
    <source>
        <dbReference type="ARBA" id="ARBA00023015"/>
    </source>
</evidence>
<dbReference type="Pfam" id="PF03466">
    <property type="entry name" value="LysR_substrate"/>
    <property type="match status" value="1"/>
</dbReference>
<feature type="domain" description="HTH lysR-type" evidence="5">
    <location>
        <begin position="20"/>
        <end position="77"/>
    </location>
</feature>
<keyword evidence="2" id="KW-0805">Transcription regulation</keyword>
<dbReference type="SUPFAM" id="SSF46785">
    <property type="entry name" value="Winged helix' DNA-binding domain"/>
    <property type="match status" value="1"/>
</dbReference>
<dbReference type="InterPro" id="IPR036388">
    <property type="entry name" value="WH-like_DNA-bd_sf"/>
</dbReference>
<gene>
    <name evidence="6" type="ORF">SAMN02745135_00671</name>
</gene>
<dbReference type="GO" id="GO:0003700">
    <property type="term" value="F:DNA-binding transcription factor activity"/>
    <property type="evidence" value="ECO:0007669"/>
    <property type="project" value="InterPro"/>
</dbReference>
<dbReference type="Pfam" id="PF00126">
    <property type="entry name" value="HTH_1"/>
    <property type="match status" value="1"/>
</dbReference>